<gene>
    <name evidence="2" type="ORF">POM88_030570</name>
</gene>
<proteinExistence type="predicted"/>
<feature type="compositionally biased region" description="Basic and acidic residues" evidence="1">
    <location>
        <begin position="319"/>
        <end position="356"/>
    </location>
</feature>
<organism evidence="2 3">
    <name type="scientific">Heracleum sosnowskyi</name>
    <dbReference type="NCBI Taxonomy" id="360622"/>
    <lineage>
        <taxon>Eukaryota</taxon>
        <taxon>Viridiplantae</taxon>
        <taxon>Streptophyta</taxon>
        <taxon>Embryophyta</taxon>
        <taxon>Tracheophyta</taxon>
        <taxon>Spermatophyta</taxon>
        <taxon>Magnoliopsida</taxon>
        <taxon>eudicotyledons</taxon>
        <taxon>Gunneridae</taxon>
        <taxon>Pentapetalae</taxon>
        <taxon>asterids</taxon>
        <taxon>campanulids</taxon>
        <taxon>Apiales</taxon>
        <taxon>Apiaceae</taxon>
        <taxon>Apioideae</taxon>
        <taxon>apioid superclade</taxon>
        <taxon>Tordylieae</taxon>
        <taxon>Tordyliinae</taxon>
        <taxon>Heracleum</taxon>
    </lineage>
</organism>
<evidence type="ECO:0000313" key="3">
    <source>
        <dbReference type="Proteomes" id="UP001237642"/>
    </source>
</evidence>
<dbReference type="EMBL" id="JAUIZM010000007">
    <property type="protein sequence ID" value="KAK1374377.1"/>
    <property type="molecule type" value="Genomic_DNA"/>
</dbReference>
<dbReference type="Proteomes" id="UP001237642">
    <property type="component" value="Unassembled WGS sequence"/>
</dbReference>
<protein>
    <submittedName>
        <fullName evidence="2">Uncharacterized protein</fullName>
    </submittedName>
</protein>
<keyword evidence="3" id="KW-1185">Reference proteome</keyword>
<name>A0AAD8HVR3_9APIA</name>
<accession>A0AAD8HVR3</accession>
<feature type="compositionally biased region" description="Polar residues" evidence="1">
    <location>
        <begin position="62"/>
        <end position="76"/>
    </location>
</feature>
<feature type="region of interest" description="Disordered" evidence="1">
    <location>
        <begin position="316"/>
        <end position="356"/>
    </location>
</feature>
<evidence type="ECO:0000256" key="1">
    <source>
        <dbReference type="SAM" id="MobiDB-lite"/>
    </source>
</evidence>
<sequence length="356" mass="39675">MTKREYSSRITAAMNDLKEFSKSKLEEFKVETEKLLARKIEELKELAAGDSTGKPRNKAECMQTTGQASMQKSPQAEPQIEQDGSDSSLMNWTLPLDCVGEGSEMDAAVDVVSNDFEINSEAEQERCELISSNNEGENEEIEVAELEGLSTLDGPRKSRRTVKEPAWMKDFTTVGKNEGKTELLSNDFEINSEAEQEGCELISSNNEGENEEIGVAELEGLSTLDGPRKSRRTVKEPAWMKDFTTVGKNEVKTEVVSHDFEINSEAEQERCELISSNNEGENEEIEVAELEGLSNWMDQESQGLKEPAWMKDFTTVAKNEGKSEGAESDDHSTLGGPRKSERAAKEPAWMKDFMTD</sequence>
<dbReference type="AlphaFoldDB" id="A0AAD8HVR3"/>
<reference evidence="2" key="2">
    <citation type="submission" date="2023-05" db="EMBL/GenBank/DDBJ databases">
        <authorList>
            <person name="Schelkunov M.I."/>
        </authorList>
    </citation>
    <scope>NUCLEOTIDE SEQUENCE</scope>
    <source>
        <strain evidence="2">Hsosn_3</strain>
        <tissue evidence="2">Leaf</tissue>
    </source>
</reference>
<feature type="region of interest" description="Disordered" evidence="1">
    <location>
        <begin position="44"/>
        <end position="93"/>
    </location>
</feature>
<comment type="caution">
    <text evidence="2">The sequence shown here is derived from an EMBL/GenBank/DDBJ whole genome shotgun (WGS) entry which is preliminary data.</text>
</comment>
<evidence type="ECO:0000313" key="2">
    <source>
        <dbReference type="EMBL" id="KAK1374377.1"/>
    </source>
</evidence>
<reference evidence="2" key="1">
    <citation type="submission" date="2023-02" db="EMBL/GenBank/DDBJ databases">
        <title>Genome of toxic invasive species Heracleum sosnowskyi carries increased number of genes despite the absence of recent whole-genome duplications.</title>
        <authorList>
            <person name="Schelkunov M."/>
            <person name="Shtratnikova V."/>
            <person name="Makarenko M."/>
            <person name="Klepikova A."/>
            <person name="Omelchenko D."/>
            <person name="Novikova G."/>
            <person name="Obukhova E."/>
            <person name="Bogdanov V."/>
            <person name="Penin A."/>
            <person name="Logacheva M."/>
        </authorList>
    </citation>
    <scope>NUCLEOTIDE SEQUENCE</scope>
    <source>
        <strain evidence="2">Hsosn_3</strain>
        <tissue evidence="2">Leaf</tissue>
    </source>
</reference>